<dbReference type="RefSeq" id="WP_319986042.1">
    <property type="nucleotide sequence ID" value="NZ_JAXAVV010000011.1"/>
</dbReference>
<keyword evidence="2" id="KW-1133">Transmembrane helix</keyword>
<evidence type="ECO:0000256" key="1">
    <source>
        <dbReference type="SAM" id="MobiDB-lite"/>
    </source>
</evidence>
<feature type="transmembrane region" description="Helical" evidence="2">
    <location>
        <begin position="155"/>
        <end position="176"/>
    </location>
</feature>
<sequence length="461" mass="50074">MTTAATGYPVHVHARLDPGLSRWLWLVKWFLAIPHYVVLAFLWLGFVVFSVVAFFAILFTGRYPRVLFDFNVGVLRWSWRVAYYTYGALATDRYPPFSLGAEPDYPATLDIAYPEHLSRGLVLVKWWLLAIPHYLIVGFFVGGGSYVAYQTGQTVYNSGGGLVGLMALFAGVALLFTGRYPKGLFDFVLGMDRWALRLAAYAGLMTDTYPPFRFDSGGDEPGTTTIDQEPPPPAPGHQGWTPGRVIAVVIGALLMMTGGAVGGTGGVGLWADSTQRDVAGFLSTGSESFRSAGYALEFGTLELRWTDADWVLADNWLGEVRLKADDDVFVGIGRTNDVTRYLSGVEHDEVSTAESRVTYWHRDGGAPADPGVQTFWAASGTGEVTWRAEQGSWTAVVLNADRSRVVDTSLAAQAEVPVLRPLSIGLIIGGGVMLLLGLVVMLVAALTARQSRRNGTTTSVR</sequence>
<keyword evidence="2" id="KW-0472">Membrane</keyword>
<name>A0ABU4TVQ5_9PSEU</name>
<evidence type="ECO:0000256" key="2">
    <source>
        <dbReference type="SAM" id="Phobius"/>
    </source>
</evidence>
<dbReference type="EMBL" id="JAXAVV010000011">
    <property type="protein sequence ID" value="MDX8052153.1"/>
    <property type="molecule type" value="Genomic_DNA"/>
</dbReference>
<feature type="transmembrane region" description="Helical" evidence="2">
    <location>
        <begin position="33"/>
        <end position="59"/>
    </location>
</feature>
<reference evidence="3 4" key="1">
    <citation type="submission" date="2023-11" db="EMBL/GenBank/DDBJ databases">
        <title>Lentzea sokolovensis, sp. nov., Lentzea kristufkii, sp. nov., and Lentzea miocenensis, sp. nov., rare actinobacteria from Sokolov Coal Basin, Miocene lacustrine sediment, Czech Republic.</title>
        <authorList>
            <person name="Lara A."/>
            <person name="Kotroba L."/>
            <person name="Nouioui I."/>
            <person name="Neumann-Schaal M."/>
            <person name="Mast Y."/>
            <person name="Chronakova A."/>
        </authorList>
    </citation>
    <scope>NUCLEOTIDE SEQUENCE [LARGE SCALE GENOMIC DNA]</scope>
    <source>
        <strain evidence="3 4">BCCO 10_0798</strain>
    </source>
</reference>
<evidence type="ECO:0000313" key="3">
    <source>
        <dbReference type="EMBL" id="MDX8052153.1"/>
    </source>
</evidence>
<feature type="transmembrane region" description="Helical" evidence="2">
    <location>
        <begin position="424"/>
        <end position="446"/>
    </location>
</feature>
<protein>
    <submittedName>
        <fullName evidence="3">DUF4389 domain-containing protein</fullName>
    </submittedName>
</protein>
<keyword evidence="2" id="KW-0812">Transmembrane</keyword>
<gene>
    <name evidence="3" type="ORF">SK571_22425</name>
</gene>
<keyword evidence="4" id="KW-1185">Reference proteome</keyword>
<dbReference type="InterPro" id="IPR025498">
    <property type="entry name" value="DUF4389"/>
</dbReference>
<feature type="region of interest" description="Disordered" evidence="1">
    <location>
        <begin position="216"/>
        <end position="240"/>
    </location>
</feature>
<organism evidence="3 4">
    <name type="scientific">Lentzea kristufekii</name>
    <dbReference type="NCBI Taxonomy" id="3095430"/>
    <lineage>
        <taxon>Bacteria</taxon>
        <taxon>Bacillati</taxon>
        <taxon>Actinomycetota</taxon>
        <taxon>Actinomycetes</taxon>
        <taxon>Pseudonocardiales</taxon>
        <taxon>Pseudonocardiaceae</taxon>
        <taxon>Lentzea</taxon>
    </lineage>
</organism>
<accession>A0ABU4TVQ5</accession>
<feature type="transmembrane region" description="Helical" evidence="2">
    <location>
        <begin position="126"/>
        <end position="149"/>
    </location>
</feature>
<dbReference type="Proteomes" id="UP001271792">
    <property type="component" value="Unassembled WGS sequence"/>
</dbReference>
<evidence type="ECO:0000313" key="4">
    <source>
        <dbReference type="Proteomes" id="UP001271792"/>
    </source>
</evidence>
<dbReference type="Pfam" id="PF14333">
    <property type="entry name" value="DUF4389"/>
    <property type="match status" value="2"/>
</dbReference>
<comment type="caution">
    <text evidence="3">The sequence shown here is derived from an EMBL/GenBank/DDBJ whole genome shotgun (WGS) entry which is preliminary data.</text>
</comment>
<proteinExistence type="predicted"/>